<dbReference type="Pfam" id="PF07589">
    <property type="entry name" value="PEP-CTERM"/>
    <property type="match status" value="1"/>
</dbReference>
<dbReference type="Proteomes" id="UP000763641">
    <property type="component" value="Unassembled WGS sequence"/>
</dbReference>
<dbReference type="InterPro" id="IPR013424">
    <property type="entry name" value="Ice-binding_C"/>
</dbReference>
<sequence length="221" mass="22147">MASGSTRDVPSSVASFLPSRCRGRTTMKMFSAISLAAIAAVSAASPAASTTIDFTGFSTGATASPIVYPEATFTSSTRRFFVGAAGLATEICPYTVGGDCSASMSVLFSAAVDGLTFETSGYDGASNLFVSGTGAGGAFAISFNNGGGFDTLFIDLTAFSGITSLSLSTDDPAGVAYDAFTFQASGAVPEPASWALMIAGAGVAGGALRRRRSVKTSISFA</sequence>
<name>A0ABS2D4C1_9SPHN</name>
<accession>A0ABS2D4C1</accession>
<organism evidence="2 3">
    <name type="scientific">Sphingomonas longa</name>
    <dbReference type="NCBI Taxonomy" id="2778730"/>
    <lineage>
        <taxon>Bacteria</taxon>
        <taxon>Pseudomonadati</taxon>
        <taxon>Pseudomonadota</taxon>
        <taxon>Alphaproteobacteria</taxon>
        <taxon>Sphingomonadales</taxon>
        <taxon>Sphingomonadaceae</taxon>
        <taxon>Sphingomonas</taxon>
    </lineage>
</organism>
<feature type="domain" description="Ice-binding protein C-terminal" evidence="1">
    <location>
        <begin position="187"/>
        <end position="211"/>
    </location>
</feature>
<dbReference type="NCBIfam" id="TIGR02595">
    <property type="entry name" value="PEP_CTERM"/>
    <property type="match status" value="1"/>
</dbReference>
<evidence type="ECO:0000259" key="1">
    <source>
        <dbReference type="Pfam" id="PF07589"/>
    </source>
</evidence>
<evidence type="ECO:0000313" key="2">
    <source>
        <dbReference type="EMBL" id="MBM6575011.1"/>
    </source>
</evidence>
<dbReference type="EMBL" id="JAFEMC010000001">
    <property type="protein sequence ID" value="MBM6575011.1"/>
    <property type="molecule type" value="Genomic_DNA"/>
</dbReference>
<evidence type="ECO:0000313" key="3">
    <source>
        <dbReference type="Proteomes" id="UP000763641"/>
    </source>
</evidence>
<protein>
    <submittedName>
        <fullName evidence="2">PEPxxWA-CTERM sorting domain-containing protein</fullName>
    </submittedName>
</protein>
<dbReference type="NCBIfam" id="NF035944">
    <property type="entry name" value="PEPxxWA-CTERM"/>
    <property type="match status" value="1"/>
</dbReference>
<proteinExistence type="predicted"/>
<gene>
    <name evidence="2" type="ORF">ILT43_01400</name>
</gene>
<comment type="caution">
    <text evidence="2">The sequence shown here is derived from an EMBL/GenBank/DDBJ whole genome shotgun (WGS) entry which is preliminary data.</text>
</comment>
<dbReference type="RefSeq" id="WP_204193475.1">
    <property type="nucleotide sequence ID" value="NZ_JAFEMC010000001.1"/>
</dbReference>
<reference evidence="2 3" key="1">
    <citation type="submission" date="2020-12" db="EMBL/GenBank/DDBJ databases">
        <title>Sphingomonas sp.</title>
        <authorList>
            <person name="Kim M.K."/>
        </authorList>
    </citation>
    <scope>NUCLEOTIDE SEQUENCE [LARGE SCALE GENOMIC DNA]</scope>
    <source>
        <strain evidence="2 3">BT552</strain>
    </source>
</reference>
<keyword evidence="3" id="KW-1185">Reference proteome</keyword>